<dbReference type="KEGG" id="tsy:THSYN_25145"/>
<keyword evidence="2" id="KW-1185">Reference proteome</keyword>
<name>A0A2K8UHE6_9GAMM</name>
<reference evidence="1" key="1">
    <citation type="submission" date="2017-03" db="EMBL/GenBank/DDBJ databases">
        <title>Complete genome sequence of Candidatus 'Thiodictyon syntrophicum' sp. nov. strain Cad16T, a photolithoautotroph purple sulfur bacterium isolated from an alpine meromictic lake.</title>
        <authorList>
            <person name="Luedin S.M."/>
            <person name="Pothier J.F."/>
            <person name="Danza F."/>
            <person name="Storelli N."/>
            <person name="Wittwer M."/>
            <person name="Tonolla M."/>
        </authorList>
    </citation>
    <scope>NUCLEOTIDE SEQUENCE [LARGE SCALE GENOMIC DNA]</scope>
    <source>
        <strain evidence="1">Cad16T</strain>
    </source>
</reference>
<evidence type="ECO:0000313" key="2">
    <source>
        <dbReference type="Proteomes" id="UP000232638"/>
    </source>
</evidence>
<accession>A0A2K8UHE6</accession>
<organism evidence="1 2">
    <name type="scientific">Candidatus Thiodictyon syntrophicum</name>
    <dbReference type="NCBI Taxonomy" id="1166950"/>
    <lineage>
        <taxon>Bacteria</taxon>
        <taxon>Pseudomonadati</taxon>
        <taxon>Pseudomonadota</taxon>
        <taxon>Gammaproteobacteria</taxon>
        <taxon>Chromatiales</taxon>
        <taxon>Chromatiaceae</taxon>
        <taxon>Thiodictyon</taxon>
    </lineage>
</organism>
<dbReference type="Proteomes" id="UP000232638">
    <property type="component" value="Chromosome"/>
</dbReference>
<evidence type="ECO:0000313" key="1">
    <source>
        <dbReference type="EMBL" id="AUB84942.1"/>
    </source>
</evidence>
<sequence>MDKRPPKPWHRWLGILLTDLFVGRPWSVAMEEELSLKSQRLDILIIERRGAAGAAADPEAVNGLPDGFDNLAAHNLLSYKSAAEPFNAWALEELISHYVTYRKLASLRAAHRGARTADESLAEPAGAYPLLPARDFRRYAVATRQPRQLMRQLPVGTCRATACPGVYDLAVGALPVRLIVLDSLAKQPRNAPWGLFAHASAQTQYGLTHYRPRSSIGIFLRDQLAKDFGLETDMAYTVEDFKREAMRDLMEDVLSDPKHLKMFLDRLVAEDRLRELTPEERLLGLLLEERLRGLAPEDRLEGLDPAIIEAWLTQHPRRDH</sequence>
<dbReference type="AlphaFoldDB" id="A0A2K8UHE6"/>
<gene>
    <name evidence="1" type="ORF">THSYN_25145</name>
</gene>
<dbReference type="OrthoDB" id="5759645at2"/>
<protein>
    <submittedName>
        <fullName evidence="1">Uncharacterized protein</fullName>
    </submittedName>
</protein>
<dbReference type="EMBL" id="CP020370">
    <property type="protein sequence ID" value="AUB84942.1"/>
    <property type="molecule type" value="Genomic_DNA"/>
</dbReference>
<proteinExistence type="predicted"/>
<dbReference type="RefSeq" id="WP_100922596.1">
    <property type="nucleotide sequence ID" value="NZ_CP020370.1"/>
</dbReference>